<dbReference type="AlphaFoldDB" id="A0ABD3U3C8"/>
<reference evidence="1 2" key="1">
    <citation type="submission" date="2024-11" db="EMBL/GenBank/DDBJ databases">
        <title>Chromosome-level genome assembly of the freshwater bivalve Anodonta woodiana.</title>
        <authorList>
            <person name="Chen X."/>
        </authorList>
    </citation>
    <scope>NUCLEOTIDE SEQUENCE [LARGE SCALE GENOMIC DNA]</scope>
    <source>
        <strain evidence="1">MN2024</strain>
        <tissue evidence="1">Gills</tissue>
    </source>
</reference>
<gene>
    <name evidence="1" type="ORF">ACJMK2_020862</name>
</gene>
<proteinExistence type="predicted"/>
<evidence type="ECO:0000313" key="1">
    <source>
        <dbReference type="EMBL" id="KAL3842887.1"/>
    </source>
</evidence>
<evidence type="ECO:0000313" key="2">
    <source>
        <dbReference type="Proteomes" id="UP001634394"/>
    </source>
</evidence>
<sequence length="371" mass="42016">MQEAIQFYNREMEKAITYLLGTWQNSCVPKSTLNDMKTSTETFSINFKMADLLINSGWGLSLKDVHRCDCATPRNEQKYNYFSLLSHVHTKYALTHYPQQIVVFTGKRNIDHDMLYGMPICTRLCINLNGWTVSELFKTCIPEHFVRHIPPARPALLLIDGHSTHAKFNVVRKYKELGMILFALHPHTTHKKCTILLEETRGGVVSRFIFGKMFSKVCAKRMFSSTIINSFAKCGINLLQPKFTCKYLISDVSTSLEHMGICDTCTRHSLLSNNSMETTITTSDETPLTLPSTDAEIIVADPILNHITFISQIYKDPGIAITSAADDILNTSICNMFDKSGFSVTNAKKRKTLVHSRVLSEDGKQSQKKRK</sequence>
<organism evidence="1 2">
    <name type="scientific">Sinanodonta woodiana</name>
    <name type="common">Chinese pond mussel</name>
    <name type="synonym">Anodonta woodiana</name>
    <dbReference type="NCBI Taxonomy" id="1069815"/>
    <lineage>
        <taxon>Eukaryota</taxon>
        <taxon>Metazoa</taxon>
        <taxon>Spiralia</taxon>
        <taxon>Lophotrochozoa</taxon>
        <taxon>Mollusca</taxon>
        <taxon>Bivalvia</taxon>
        <taxon>Autobranchia</taxon>
        <taxon>Heteroconchia</taxon>
        <taxon>Palaeoheterodonta</taxon>
        <taxon>Unionida</taxon>
        <taxon>Unionoidea</taxon>
        <taxon>Unionidae</taxon>
        <taxon>Unioninae</taxon>
        <taxon>Sinanodonta</taxon>
    </lineage>
</organism>
<keyword evidence="2" id="KW-1185">Reference proteome</keyword>
<evidence type="ECO:0008006" key="3">
    <source>
        <dbReference type="Google" id="ProtNLM"/>
    </source>
</evidence>
<dbReference type="Proteomes" id="UP001634394">
    <property type="component" value="Unassembled WGS sequence"/>
</dbReference>
<protein>
    <recommendedName>
        <fullName evidence="3">DDE-1 domain-containing protein</fullName>
    </recommendedName>
</protein>
<dbReference type="EMBL" id="JBJQND010000017">
    <property type="protein sequence ID" value="KAL3842887.1"/>
    <property type="molecule type" value="Genomic_DNA"/>
</dbReference>
<comment type="caution">
    <text evidence="1">The sequence shown here is derived from an EMBL/GenBank/DDBJ whole genome shotgun (WGS) entry which is preliminary data.</text>
</comment>
<accession>A0ABD3U3C8</accession>
<name>A0ABD3U3C8_SINWO</name>